<name>A0AAD7EEY2_9AGAR</name>
<evidence type="ECO:0000256" key="1">
    <source>
        <dbReference type="SAM" id="MobiDB-lite"/>
    </source>
</evidence>
<protein>
    <submittedName>
        <fullName evidence="2">Uncharacterized protein</fullName>
    </submittedName>
</protein>
<dbReference type="AlphaFoldDB" id="A0AAD7EEY2"/>
<sequence length="234" mass="25423">MLVGAAASYLYLNAAALAPTAASPSHPPPKTHPDSPPRVPMPWPTPQHHAGPSETLTVVLRAARVSPLVTLTDEQIHMRLFKGFFGGNKPTHNVWAPATQLPRLSPLHTLLFNAFLVLDRHVRVSTWPIAIYEVRLSPSTLTPDDDDDDDDDDSDDDSDGYVDFGFGNTAPGSTFCGLHRPPATRNNPNPEPATSIHIAVRVLPTDLDSNQGSDANLNHVSEITRSGRNSLRRV</sequence>
<feature type="region of interest" description="Disordered" evidence="1">
    <location>
        <begin position="138"/>
        <end position="163"/>
    </location>
</feature>
<proteinExistence type="predicted"/>
<comment type="caution">
    <text evidence="2">The sequence shown here is derived from an EMBL/GenBank/DDBJ whole genome shotgun (WGS) entry which is preliminary data.</text>
</comment>
<evidence type="ECO:0000313" key="3">
    <source>
        <dbReference type="Proteomes" id="UP001218218"/>
    </source>
</evidence>
<evidence type="ECO:0000313" key="2">
    <source>
        <dbReference type="EMBL" id="KAJ7318212.1"/>
    </source>
</evidence>
<dbReference type="Proteomes" id="UP001218218">
    <property type="component" value="Unassembled WGS sequence"/>
</dbReference>
<feature type="region of interest" description="Disordered" evidence="1">
    <location>
        <begin position="20"/>
        <end position="50"/>
    </location>
</feature>
<organism evidence="2 3">
    <name type="scientific">Mycena albidolilacea</name>
    <dbReference type="NCBI Taxonomy" id="1033008"/>
    <lineage>
        <taxon>Eukaryota</taxon>
        <taxon>Fungi</taxon>
        <taxon>Dikarya</taxon>
        <taxon>Basidiomycota</taxon>
        <taxon>Agaricomycotina</taxon>
        <taxon>Agaricomycetes</taxon>
        <taxon>Agaricomycetidae</taxon>
        <taxon>Agaricales</taxon>
        <taxon>Marasmiineae</taxon>
        <taxon>Mycenaceae</taxon>
        <taxon>Mycena</taxon>
    </lineage>
</organism>
<reference evidence="2" key="1">
    <citation type="submission" date="2023-03" db="EMBL/GenBank/DDBJ databases">
        <title>Massive genome expansion in bonnet fungi (Mycena s.s.) driven by repeated elements and novel gene families across ecological guilds.</title>
        <authorList>
            <consortium name="Lawrence Berkeley National Laboratory"/>
            <person name="Harder C.B."/>
            <person name="Miyauchi S."/>
            <person name="Viragh M."/>
            <person name="Kuo A."/>
            <person name="Thoen E."/>
            <person name="Andreopoulos B."/>
            <person name="Lu D."/>
            <person name="Skrede I."/>
            <person name="Drula E."/>
            <person name="Henrissat B."/>
            <person name="Morin E."/>
            <person name="Kohler A."/>
            <person name="Barry K."/>
            <person name="LaButti K."/>
            <person name="Morin E."/>
            <person name="Salamov A."/>
            <person name="Lipzen A."/>
            <person name="Mereny Z."/>
            <person name="Hegedus B."/>
            <person name="Baldrian P."/>
            <person name="Stursova M."/>
            <person name="Weitz H."/>
            <person name="Taylor A."/>
            <person name="Grigoriev I.V."/>
            <person name="Nagy L.G."/>
            <person name="Martin F."/>
            <person name="Kauserud H."/>
        </authorList>
    </citation>
    <scope>NUCLEOTIDE SEQUENCE</scope>
    <source>
        <strain evidence="2">CBHHK002</strain>
    </source>
</reference>
<feature type="region of interest" description="Disordered" evidence="1">
    <location>
        <begin position="207"/>
        <end position="234"/>
    </location>
</feature>
<dbReference type="EMBL" id="JARIHO010000059">
    <property type="protein sequence ID" value="KAJ7318212.1"/>
    <property type="molecule type" value="Genomic_DNA"/>
</dbReference>
<gene>
    <name evidence="2" type="ORF">DFH08DRAFT_1037187</name>
</gene>
<feature type="compositionally biased region" description="Pro residues" evidence="1">
    <location>
        <begin position="25"/>
        <end position="45"/>
    </location>
</feature>
<keyword evidence="3" id="KW-1185">Reference proteome</keyword>
<feature type="compositionally biased region" description="Acidic residues" evidence="1">
    <location>
        <begin position="143"/>
        <end position="160"/>
    </location>
</feature>
<accession>A0AAD7EEY2</accession>